<dbReference type="GO" id="GO:0006511">
    <property type="term" value="P:ubiquitin-dependent protein catabolic process"/>
    <property type="evidence" value="ECO:0007669"/>
    <property type="project" value="TreeGrafter"/>
</dbReference>
<reference evidence="7 8" key="1">
    <citation type="submission" date="2020-08" db="EMBL/GenBank/DDBJ databases">
        <title>Plant Genome Project.</title>
        <authorList>
            <person name="Zhang R.-G."/>
        </authorList>
    </citation>
    <scope>NUCLEOTIDE SEQUENCE [LARGE SCALE GENOMIC DNA]</scope>
    <source>
        <tissue evidence="7">Rhizome</tissue>
    </source>
</reference>
<dbReference type="AlphaFoldDB" id="A0A8J5LBN0"/>
<keyword evidence="8" id="KW-1185">Reference proteome</keyword>
<accession>A0A8J5LBN0</accession>
<keyword evidence="3" id="KW-0862">Zinc</keyword>
<feature type="region of interest" description="Disordered" evidence="5">
    <location>
        <begin position="1"/>
        <end position="21"/>
    </location>
</feature>
<dbReference type="GO" id="GO:0033768">
    <property type="term" value="C:SUMO-targeted ubiquitin ligase complex"/>
    <property type="evidence" value="ECO:0007669"/>
    <property type="project" value="TreeGrafter"/>
</dbReference>
<organism evidence="7 8">
    <name type="scientific">Zingiber officinale</name>
    <name type="common">Ginger</name>
    <name type="synonym">Amomum zingiber</name>
    <dbReference type="NCBI Taxonomy" id="94328"/>
    <lineage>
        <taxon>Eukaryota</taxon>
        <taxon>Viridiplantae</taxon>
        <taxon>Streptophyta</taxon>
        <taxon>Embryophyta</taxon>
        <taxon>Tracheophyta</taxon>
        <taxon>Spermatophyta</taxon>
        <taxon>Magnoliopsida</taxon>
        <taxon>Liliopsida</taxon>
        <taxon>Zingiberales</taxon>
        <taxon>Zingiberaceae</taxon>
        <taxon>Zingiber</taxon>
    </lineage>
</organism>
<dbReference type="PANTHER" id="PTHR47094:SF1">
    <property type="entry name" value="RING-TYPE E3 UBIQUITIN TRANSFERASE"/>
    <property type="match status" value="1"/>
</dbReference>
<evidence type="ECO:0000256" key="4">
    <source>
        <dbReference type="PROSITE-ProRule" id="PRU00175"/>
    </source>
</evidence>
<evidence type="ECO:0000313" key="8">
    <source>
        <dbReference type="Proteomes" id="UP000734854"/>
    </source>
</evidence>
<dbReference type="GO" id="GO:0032183">
    <property type="term" value="F:SUMO binding"/>
    <property type="evidence" value="ECO:0007669"/>
    <property type="project" value="TreeGrafter"/>
</dbReference>
<comment type="caution">
    <text evidence="7">The sequence shown here is derived from an EMBL/GenBank/DDBJ whole genome shotgun (WGS) entry which is preliminary data.</text>
</comment>
<evidence type="ECO:0000256" key="5">
    <source>
        <dbReference type="SAM" id="MobiDB-lite"/>
    </source>
</evidence>
<sequence length="202" mass="22317">MNTIGLSMQITKRRKKNASDDKRDLNLDLKYSTKVENLLHEETPDCKHPFPSKTSFSSGSQQNYATGWQEKNSTLASDCLHSCVVDQVARSTTQLCKSVDDGVTVLNSPCEFPKRKNQMASGRQSGAPSTSATASTNTTQTAVYCPICTNPLFQPSTTTCGHIFCLRCIKAFIQDRKKCPTCTKKLKVTDVHLIYLPARSSN</sequence>
<dbReference type="OrthoDB" id="6105938at2759"/>
<feature type="compositionally biased region" description="Polar residues" evidence="5">
    <location>
        <begin position="1"/>
        <end position="10"/>
    </location>
</feature>
<dbReference type="SMART" id="SM00184">
    <property type="entry name" value="RING"/>
    <property type="match status" value="1"/>
</dbReference>
<dbReference type="PROSITE" id="PS50089">
    <property type="entry name" value="ZF_RING_2"/>
    <property type="match status" value="1"/>
</dbReference>
<keyword evidence="2 4" id="KW-0863">Zinc-finger</keyword>
<dbReference type="GO" id="GO:0061630">
    <property type="term" value="F:ubiquitin protein ligase activity"/>
    <property type="evidence" value="ECO:0007669"/>
    <property type="project" value="InterPro"/>
</dbReference>
<keyword evidence="1" id="KW-0479">Metal-binding</keyword>
<evidence type="ECO:0000256" key="3">
    <source>
        <dbReference type="ARBA" id="ARBA00022833"/>
    </source>
</evidence>
<evidence type="ECO:0000256" key="1">
    <source>
        <dbReference type="ARBA" id="ARBA00022723"/>
    </source>
</evidence>
<gene>
    <name evidence="7" type="ORF">ZIOFF_032527</name>
</gene>
<evidence type="ECO:0000256" key="2">
    <source>
        <dbReference type="ARBA" id="ARBA00022771"/>
    </source>
</evidence>
<protein>
    <recommendedName>
        <fullName evidence="6">RING-type domain-containing protein</fullName>
    </recommendedName>
</protein>
<proteinExistence type="predicted"/>
<feature type="compositionally biased region" description="Low complexity" evidence="5">
    <location>
        <begin position="125"/>
        <end position="134"/>
    </location>
</feature>
<feature type="region of interest" description="Disordered" evidence="5">
    <location>
        <begin position="114"/>
        <end position="134"/>
    </location>
</feature>
<name>A0A8J5LBN0_ZINOF</name>
<feature type="domain" description="RING-type" evidence="6">
    <location>
        <begin position="145"/>
        <end position="183"/>
    </location>
</feature>
<dbReference type="InterPro" id="IPR049627">
    <property type="entry name" value="SLX8"/>
</dbReference>
<dbReference type="Proteomes" id="UP000734854">
    <property type="component" value="Unassembled WGS sequence"/>
</dbReference>
<dbReference type="InterPro" id="IPR001841">
    <property type="entry name" value="Znf_RING"/>
</dbReference>
<dbReference type="PROSITE" id="PS00518">
    <property type="entry name" value="ZF_RING_1"/>
    <property type="match status" value="1"/>
</dbReference>
<evidence type="ECO:0000313" key="7">
    <source>
        <dbReference type="EMBL" id="KAG6507186.1"/>
    </source>
</evidence>
<dbReference type="EMBL" id="JACMSC010000009">
    <property type="protein sequence ID" value="KAG6507186.1"/>
    <property type="molecule type" value="Genomic_DNA"/>
</dbReference>
<dbReference type="PANTHER" id="PTHR47094">
    <property type="entry name" value="ELFLESS, ISOFORM B"/>
    <property type="match status" value="1"/>
</dbReference>
<dbReference type="InterPro" id="IPR017907">
    <property type="entry name" value="Znf_RING_CS"/>
</dbReference>
<dbReference type="GO" id="GO:0140082">
    <property type="term" value="F:SUMO-ubiquitin ligase activity"/>
    <property type="evidence" value="ECO:0007669"/>
    <property type="project" value="TreeGrafter"/>
</dbReference>
<dbReference type="Pfam" id="PF13923">
    <property type="entry name" value="zf-C3HC4_2"/>
    <property type="match status" value="1"/>
</dbReference>
<evidence type="ECO:0000259" key="6">
    <source>
        <dbReference type="PROSITE" id="PS50089"/>
    </source>
</evidence>
<dbReference type="GO" id="GO:0008270">
    <property type="term" value="F:zinc ion binding"/>
    <property type="evidence" value="ECO:0007669"/>
    <property type="project" value="UniProtKB-KW"/>
</dbReference>